<dbReference type="PROSITE" id="PS51195">
    <property type="entry name" value="Q_MOTIF"/>
    <property type="match status" value="1"/>
</dbReference>
<dbReference type="PROSITE" id="PS00039">
    <property type="entry name" value="DEAD_ATP_HELICASE"/>
    <property type="match status" value="1"/>
</dbReference>
<sequence>FSNVFIYSLGPPPPKKFGNPGDRLRKKKWDLDELPKFEKNFYSEHLEVQRLTQDFRRKKEITVRGSGCPKPVTNFHQAQFPQYVIDVLVQQNFKEPTAIQAQGFPLALSGRDMVGIAQTGSGKTLAYLLPAIVHINHQPYLERGDGPICLVLAPTRELAQQVQQVAYDYGKSSRIKSTCVYGGAPKGPQIRDLERGVEICIATPGRLIDFLEAGKTNLRRCTYLVLDEADRMLDMGFEPQIRKIVDQIRPDRQTLMWSATWPKEVRQLAEDFLRDYVQINIGALELSANHNILQIVDVCMENEKDNKLIQLMEEIMAEKENKTIIFVETKKRCDELTRRMRRDGWPAMCIHGDKSQPERDWVLSEFRSGKAPILIATDVASRGLDVEDVKFVINYDYPNSSEDYVHRIGRTARSTNKGTAYTFFTPGNLRQARDLVRVLEEARQAINPKLLQLVDSGRGGGGGDRDDRSSSSSSYRDRSRDGRNNYNSGSSYSGGGGDQYQNYSGSGGGSQYNSRAATSQAGANSSGGGGAGGGQNPPGPPQGPFGQPPPPPPQPGAGPQPLMAQQFPPPPQPMMGFMGPGPYSFAPPPPPPPPQQRK</sequence>
<dbReference type="Proteomes" id="UP000314983">
    <property type="component" value="Chromosome 1"/>
</dbReference>
<evidence type="ECO:0000259" key="13">
    <source>
        <dbReference type="PROSITE" id="PS51195"/>
    </source>
</evidence>
<organism evidence="14 15">
    <name type="scientific">Electrophorus electricus</name>
    <name type="common">Electric eel</name>
    <name type="synonym">Gymnotus electricus</name>
    <dbReference type="NCBI Taxonomy" id="8005"/>
    <lineage>
        <taxon>Eukaryota</taxon>
        <taxon>Metazoa</taxon>
        <taxon>Chordata</taxon>
        <taxon>Craniata</taxon>
        <taxon>Vertebrata</taxon>
        <taxon>Euteleostomi</taxon>
        <taxon>Actinopterygii</taxon>
        <taxon>Neopterygii</taxon>
        <taxon>Teleostei</taxon>
        <taxon>Ostariophysi</taxon>
        <taxon>Gymnotiformes</taxon>
        <taxon>Gymnotoidei</taxon>
        <taxon>Gymnotidae</taxon>
        <taxon>Electrophorus</taxon>
    </lineage>
</organism>
<comment type="similarity">
    <text evidence="9">Belongs to the DEAD box helicase family.</text>
</comment>
<dbReference type="AlphaFoldDB" id="A0A4W4FMS3"/>
<evidence type="ECO:0000256" key="5">
    <source>
        <dbReference type="ARBA" id="ARBA00022840"/>
    </source>
</evidence>
<dbReference type="CDD" id="cd18787">
    <property type="entry name" value="SF2_C_DEAD"/>
    <property type="match status" value="1"/>
</dbReference>
<feature type="region of interest" description="Disordered" evidence="10">
    <location>
        <begin position="453"/>
        <end position="598"/>
    </location>
</feature>
<evidence type="ECO:0000256" key="6">
    <source>
        <dbReference type="ARBA" id="ARBA00022884"/>
    </source>
</evidence>
<reference evidence="14" key="4">
    <citation type="submission" date="2025-08" db="UniProtKB">
        <authorList>
            <consortium name="Ensembl"/>
        </authorList>
    </citation>
    <scope>IDENTIFICATION</scope>
</reference>
<feature type="short sequence motif" description="Q motif" evidence="8">
    <location>
        <begin position="73"/>
        <end position="101"/>
    </location>
</feature>
<dbReference type="SUPFAM" id="SSF52540">
    <property type="entry name" value="P-loop containing nucleoside triphosphate hydrolases"/>
    <property type="match status" value="1"/>
</dbReference>
<reference evidence="14" key="3">
    <citation type="submission" date="2020-05" db="EMBL/GenBank/DDBJ databases">
        <title>Electrophorus electricus (electric eel) genome, fEleEle1, primary haplotype.</title>
        <authorList>
            <person name="Myers G."/>
            <person name="Meyer A."/>
            <person name="Fedrigo O."/>
            <person name="Formenti G."/>
            <person name="Rhie A."/>
            <person name="Tracey A."/>
            <person name="Sims Y."/>
            <person name="Jarvis E.D."/>
        </authorList>
    </citation>
    <scope>NUCLEOTIDE SEQUENCE [LARGE SCALE GENOMIC DNA]</scope>
</reference>
<dbReference type="GeneTree" id="ENSGT00940000160049"/>
<reference evidence="15" key="2">
    <citation type="journal article" date="2017" name="Sci. Adv.">
        <title>A tail of two voltages: Proteomic comparison of the three electric organs of the electric eel.</title>
        <authorList>
            <person name="Traeger L.L."/>
            <person name="Sabat G."/>
            <person name="Barrett-Wilt G.A."/>
            <person name="Wells G.B."/>
            <person name="Sussman M.R."/>
        </authorList>
    </citation>
    <scope>NUCLEOTIDE SEQUENCE [LARGE SCALE GENOMIC DNA]</scope>
</reference>
<evidence type="ECO:0000256" key="7">
    <source>
        <dbReference type="ARBA" id="ARBA00047984"/>
    </source>
</evidence>
<evidence type="ECO:0000256" key="1">
    <source>
        <dbReference type="ARBA" id="ARBA00012552"/>
    </source>
</evidence>
<feature type="compositionally biased region" description="Pro residues" evidence="10">
    <location>
        <begin position="537"/>
        <end position="558"/>
    </location>
</feature>
<evidence type="ECO:0000259" key="11">
    <source>
        <dbReference type="PROSITE" id="PS51192"/>
    </source>
</evidence>
<name>A0A4W4FMS3_ELEEL</name>
<feature type="compositionally biased region" description="Basic and acidic residues" evidence="10">
    <location>
        <begin position="463"/>
        <end position="483"/>
    </location>
</feature>
<dbReference type="InterPro" id="IPR011545">
    <property type="entry name" value="DEAD/DEAH_box_helicase_dom"/>
</dbReference>
<dbReference type="InterPro" id="IPR001650">
    <property type="entry name" value="Helicase_C-like"/>
</dbReference>
<proteinExistence type="inferred from homology"/>
<keyword evidence="2 9" id="KW-0547">Nucleotide-binding</keyword>
<gene>
    <name evidence="14" type="primary">DDX17</name>
</gene>
<dbReference type="GO" id="GO:0003724">
    <property type="term" value="F:RNA helicase activity"/>
    <property type="evidence" value="ECO:0007669"/>
    <property type="project" value="UniProtKB-EC"/>
</dbReference>
<feature type="compositionally biased region" description="Gly residues" evidence="10">
    <location>
        <begin position="525"/>
        <end position="536"/>
    </location>
</feature>
<dbReference type="PROSITE" id="PS51194">
    <property type="entry name" value="HELICASE_CTER"/>
    <property type="match status" value="1"/>
</dbReference>
<reference evidence="14" key="5">
    <citation type="submission" date="2025-09" db="UniProtKB">
        <authorList>
            <consortium name="Ensembl"/>
        </authorList>
    </citation>
    <scope>IDENTIFICATION</scope>
</reference>
<accession>A0A4W4FMS3</accession>
<dbReference type="FunFam" id="3.40.50.300:FF:000079">
    <property type="entry name" value="probable ATP-dependent RNA helicase DDX17"/>
    <property type="match status" value="1"/>
</dbReference>
<dbReference type="Ensembl" id="ENSEEET00000025614.2">
    <property type="protein sequence ID" value="ENSEEEP00000025321.2"/>
    <property type="gene ID" value="ENSEEEG00000011062.2"/>
</dbReference>
<dbReference type="PROSITE" id="PS51192">
    <property type="entry name" value="HELICASE_ATP_BIND_1"/>
    <property type="match status" value="1"/>
</dbReference>
<reference evidence="15" key="1">
    <citation type="journal article" date="2014" name="Science">
        <title>Nonhuman genetics. Genomic basis for the convergent evolution of electric organs.</title>
        <authorList>
            <person name="Gallant J.R."/>
            <person name="Traeger L.L."/>
            <person name="Volkening J.D."/>
            <person name="Moffett H."/>
            <person name="Chen P.H."/>
            <person name="Novina C.D."/>
            <person name="Phillips G.N.Jr."/>
            <person name="Anand R."/>
            <person name="Wells G.B."/>
            <person name="Pinch M."/>
            <person name="Guth R."/>
            <person name="Unguez G.A."/>
            <person name="Albert J.S."/>
            <person name="Zakon H.H."/>
            <person name="Samanta M.P."/>
            <person name="Sussman M.R."/>
        </authorList>
    </citation>
    <scope>NUCLEOTIDE SEQUENCE [LARGE SCALE GENOMIC DNA]</scope>
</reference>
<dbReference type="PANTHER" id="PTHR47958">
    <property type="entry name" value="ATP-DEPENDENT RNA HELICASE DBP3"/>
    <property type="match status" value="1"/>
</dbReference>
<keyword evidence="4 9" id="KW-0347">Helicase</keyword>
<feature type="domain" description="DEAD-box RNA helicase Q" evidence="13">
    <location>
        <begin position="73"/>
        <end position="101"/>
    </location>
</feature>
<dbReference type="InterPro" id="IPR014001">
    <property type="entry name" value="Helicase_ATP-bd"/>
</dbReference>
<evidence type="ECO:0000256" key="4">
    <source>
        <dbReference type="ARBA" id="ARBA00022806"/>
    </source>
</evidence>
<keyword evidence="5 9" id="KW-0067">ATP-binding</keyword>
<dbReference type="GO" id="GO:0005524">
    <property type="term" value="F:ATP binding"/>
    <property type="evidence" value="ECO:0007669"/>
    <property type="project" value="UniProtKB-KW"/>
</dbReference>
<feature type="compositionally biased region" description="Pro residues" evidence="10">
    <location>
        <begin position="585"/>
        <end position="598"/>
    </location>
</feature>
<evidence type="ECO:0000313" key="14">
    <source>
        <dbReference type="Ensembl" id="ENSEEEP00000025321.2"/>
    </source>
</evidence>
<dbReference type="InterPro" id="IPR014014">
    <property type="entry name" value="RNA_helicase_DEAD_Q_motif"/>
</dbReference>
<dbReference type="Gene3D" id="3.40.50.300">
    <property type="entry name" value="P-loop containing nucleotide triphosphate hydrolases"/>
    <property type="match status" value="2"/>
</dbReference>
<evidence type="ECO:0000256" key="10">
    <source>
        <dbReference type="SAM" id="MobiDB-lite"/>
    </source>
</evidence>
<evidence type="ECO:0000313" key="15">
    <source>
        <dbReference type="Proteomes" id="UP000314983"/>
    </source>
</evidence>
<keyword evidence="3 9" id="KW-0378">Hydrolase</keyword>
<feature type="domain" description="Helicase ATP-binding" evidence="11">
    <location>
        <begin position="104"/>
        <end position="279"/>
    </location>
</feature>
<dbReference type="EC" id="3.6.4.13" evidence="1"/>
<comment type="catalytic activity">
    <reaction evidence="7">
        <text>ATP + H2O = ADP + phosphate + H(+)</text>
        <dbReference type="Rhea" id="RHEA:13065"/>
        <dbReference type="ChEBI" id="CHEBI:15377"/>
        <dbReference type="ChEBI" id="CHEBI:15378"/>
        <dbReference type="ChEBI" id="CHEBI:30616"/>
        <dbReference type="ChEBI" id="CHEBI:43474"/>
        <dbReference type="ChEBI" id="CHEBI:456216"/>
        <dbReference type="EC" id="3.6.4.13"/>
    </reaction>
</comment>
<dbReference type="GO" id="GO:0016787">
    <property type="term" value="F:hydrolase activity"/>
    <property type="evidence" value="ECO:0007669"/>
    <property type="project" value="UniProtKB-KW"/>
</dbReference>
<dbReference type="GO" id="GO:0003723">
    <property type="term" value="F:RNA binding"/>
    <property type="evidence" value="ECO:0007669"/>
    <property type="project" value="UniProtKB-KW"/>
</dbReference>
<feature type="compositionally biased region" description="Low complexity" evidence="10">
    <location>
        <begin position="511"/>
        <end position="524"/>
    </location>
</feature>
<evidence type="ECO:0000256" key="3">
    <source>
        <dbReference type="ARBA" id="ARBA00022801"/>
    </source>
</evidence>
<evidence type="ECO:0000256" key="9">
    <source>
        <dbReference type="RuleBase" id="RU000492"/>
    </source>
</evidence>
<dbReference type="SMART" id="SM00490">
    <property type="entry name" value="HELICc"/>
    <property type="match status" value="1"/>
</dbReference>
<evidence type="ECO:0000256" key="8">
    <source>
        <dbReference type="PROSITE-ProRule" id="PRU00552"/>
    </source>
</evidence>
<feature type="domain" description="Helicase C-terminal" evidence="12">
    <location>
        <begin position="307"/>
        <end position="454"/>
    </location>
</feature>
<dbReference type="SMART" id="SM00487">
    <property type="entry name" value="DEXDc"/>
    <property type="match status" value="1"/>
</dbReference>
<evidence type="ECO:0000259" key="12">
    <source>
        <dbReference type="PROSITE" id="PS51194"/>
    </source>
</evidence>
<dbReference type="FunFam" id="3.40.50.300:FF:000008">
    <property type="entry name" value="ATP-dependent RNA helicase RhlB"/>
    <property type="match status" value="1"/>
</dbReference>
<protein>
    <recommendedName>
        <fullName evidence="1">RNA helicase</fullName>
        <ecNumber evidence="1">3.6.4.13</ecNumber>
    </recommendedName>
</protein>
<dbReference type="InterPro" id="IPR000629">
    <property type="entry name" value="RNA-helicase_DEAD-box_CS"/>
</dbReference>
<keyword evidence="6" id="KW-0694">RNA-binding</keyword>
<dbReference type="InterPro" id="IPR027417">
    <property type="entry name" value="P-loop_NTPase"/>
</dbReference>
<dbReference type="Pfam" id="PF00270">
    <property type="entry name" value="DEAD"/>
    <property type="match status" value="1"/>
</dbReference>
<dbReference type="Pfam" id="PF00271">
    <property type="entry name" value="Helicase_C"/>
    <property type="match status" value="1"/>
</dbReference>
<keyword evidence="15" id="KW-1185">Reference proteome</keyword>
<evidence type="ECO:0000256" key="2">
    <source>
        <dbReference type="ARBA" id="ARBA00022741"/>
    </source>
</evidence>